<feature type="transmembrane region" description="Helical" evidence="1">
    <location>
        <begin position="155"/>
        <end position="174"/>
    </location>
</feature>
<feature type="transmembrane region" description="Helical" evidence="1">
    <location>
        <begin position="87"/>
        <end position="110"/>
    </location>
</feature>
<keyword evidence="1" id="KW-0812">Transmembrane</keyword>
<sequence length="233" mass="25279">MSEGSRYELADLLLFSARTYYRQFELYNAELWPAQLFGIGLGLGILALVRSGTSRSARAVPLLLAACWLWVAWAFHLQRYADINWAATWFAAAFATQGLMLLLAGAGAAARPSVGPVRAASSAIGLGLMVFALFVQPWIGVLFGRAWRQAEFFGLAPDPTVVFTLGVLLLLQPVRQGQTRTRPLPALLWPIPLLWCAVSGATLWTMRAPDAVVMPLAALVAVVGLGIRAWSRA</sequence>
<dbReference type="OrthoDB" id="581693at2"/>
<evidence type="ECO:0000313" key="2">
    <source>
        <dbReference type="EMBL" id="RZT91888.1"/>
    </source>
</evidence>
<evidence type="ECO:0008006" key="4">
    <source>
        <dbReference type="Google" id="ProtNLM"/>
    </source>
</evidence>
<dbReference type="RefSeq" id="WP_130434682.1">
    <property type="nucleotide sequence ID" value="NZ_SHKP01000010.1"/>
</dbReference>
<keyword evidence="1" id="KW-1133">Transmembrane helix</keyword>
<gene>
    <name evidence="2" type="ORF">EV670_3560</name>
</gene>
<feature type="transmembrane region" description="Helical" evidence="1">
    <location>
        <begin position="212"/>
        <end position="230"/>
    </location>
</feature>
<protein>
    <recommendedName>
        <fullName evidence="4">MFS transporter permease</fullName>
    </recommendedName>
</protein>
<comment type="caution">
    <text evidence="2">The sequence shown here is derived from an EMBL/GenBank/DDBJ whole genome shotgun (WGS) entry which is preliminary data.</text>
</comment>
<reference evidence="2 3" key="1">
    <citation type="submission" date="2019-02" db="EMBL/GenBank/DDBJ databases">
        <title>Genomic Encyclopedia of Type Strains, Phase IV (KMG-IV): sequencing the most valuable type-strain genomes for metagenomic binning, comparative biology and taxonomic classification.</title>
        <authorList>
            <person name="Goeker M."/>
        </authorList>
    </citation>
    <scope>NUCLEOTIDE SEQUENCE [LARGE SCALE GENOMIC DNA]</scope>
    <source>
        <strain evidence="2 3">DSM 19570</strain>
    </source>
</reference>
<evidence type="ECO:0000313" key="3">
    <source>
        <dbReference type="Proteomes" id="UP000293671"/>
    </source>
</evidence>
<proteinExistence type="predicted"/>
<dbReference type="EMBL" id="SHKP01000010">
    <property type="protein sequence ID" value="RZT91888.1"/>
    <property type="molecule type" value="Genomic_DNA"/>
</dbReference>
<feature type="transmembrane region" description="Helical" evidence="1">
    <location>
        <begin position="122"/>
        <end position="143"/>
    </location>
</feature>
<accession>A0A4Q7VB18</accession>
<feature type="transmembrane region" description="Helical" evidence="1">
    <location>
        <begin position="31"/>
        <end position="49"/>
    </location>
</feature>
<dbReference type="Proteomes" id="UP000293671">
    <property type="component" value="Unassembled WGS sequence"/>
</dbReference>
<feature type="transmembrane region" description="Helical" evidence="1">
    <location>
        <begin position="186"/>
        <end position="206"/>
    </location>
</feature>
<evidence type="ECO:0000256" key="1">
    <source>
        <dbReference type="SAM" id="Phobius"/>
    </source>
</evidence>
<dbReference type="InterPro" id="IPR045708">
    <property type="entry name" value="DUF6064"/>
</dbReference>
<dbReference type="Pfam" id="PF19540">
    <property type="entry name" value="DUF6064"/>
    <property type="match status" value="1"/>
</dbReference>
<keyword evidence="1" id="KW-0472">Membrane</keyword>
<organism evidence="2 3">
    <name type="scientific">Rivibacter subsaxonicus</name>
    <dbReference type="NCBI Taxonomy" id="457575"/>
    <lineage>
        <taxon>Bacteria</taxon>
        <taxon>Pseudomonadati</taxon>
        <taxon>Pseudomonadota</taxon>
        <taxon>Betaproteobacteria</taxon>
        <taxon>Burkholderiales</taxon>
        <taxon>Rivibacter</taxon>
    </lineage>
</organism>
<name>A0A4Q7VB18_9BURK</name>
<keyword evidence="3" id="KW-1185">Reference proteome</keyword>
<feature type="transmembrane region" description="Helical" evidence="1">
    <location>
        <begin position="56"/>
        <end position="75"/>
    </location>
</feature>
<dbReference type="AlphaFoldDB" id="A0A4Q7VB18"/>